<dbReference type="PROSITE" id="PS50011">
    <property type="entry name" value="PROTEIN_KINASE_DOM"/>
    <property type="match status" value="1"/>
</dbReference>
<keyword evidence="6" id="KW-1185">Reference proteome</keyword>
<dbReference type="PROSITE" id="PS50088">
    <property type="entry name" value="ANK_REPEAT"/>
    <property type="match status" value="2"/>
</dbReference>
<gene>
    <name evidence="5" type="ORF">FTOL_10154</name>
</gene>
<dbReference type="SUPFAM" id="SSF48403">
    <property type="entry name" value="Ankyrin repeat"/>
    <property type="match status" value="1"/>
</dbReference>
<name>A0AAE8MHG1_9HYPO</name>
<dbReference type="SMART" id="SM00248">
    <property type="entry name" value="ANK"/>
    <property type="match status" value="7"/>
</dbReference>
<dbReference type="InterPro" id="IPR002110">
    <property type="entry name" value="Ankyrin_rpt"/>
</dbReference>
<evidence type="ECO:0000256" key="3">
    <source>
        <dbReference type="PROSITE-ProRule" id="PRU00023"/>
    </source>
</evidence>
<evidence type="ECO:0000256" key="1">
    <source>
        <dbReference type="ARBA" id="ARBA00022737"/>
    </source>
</evidence>
<keyword evidence="1" id="KW-0677">Repeat</keyword>
<dbReference type="InterPro" id="IPR000719">
    <property type="entry name" value="Prot_kinase_dom"/>
</dbReference>
<keyword evidence="2 3" id="KW-0040">ANK repeat</keyword>
<reference evidence="5" key="1">
    <citation type="submission" date="2018-03" db="EMBL/GenBank/DDBJ databases">
        <authorList>
            <person name="Guldener U."/>
        </authorList>
    </citation>
    <scope>NUCLEOTIDE SEQUENCE</scope>
</reference>
<evidence type="ECO:0000313" key="6">
    <source>
        <dbReference type="Proteomes" id="UP001187734"/>
    </source>
</evidence>
<proteinExistence type="predicted"/>
<dbReference type="GO" id="GO:0005524">
    <property type="term" value="F:ATP binding"/>
    <property type="evidence" value="ECO:0007669"/>
    <property type="project" value="InterPro"/>
</dbReference>
<feature type="repeat" description="ANK" evidence="3">
    <location>
        <begin position="547"/>
        <end position="579"/>
    </location>
</feature>
<feature type="domain" description="Protein kinase" evidence="4">
    <location>
        <begin position="22"/>
        <end position="330"/>
    </location>
</feature>
<dbReference type="EMBL" id="ONZP01000382">
    <property type="protein sequence ID" value="SPJ83638.1"/>
    <property type="molecule type" value="Genomic_DNA"/>
</dbReference>
<evidence type="ECO:0000313" key="5">
    <source>
        <dbReference type="EMBL" id="SPJ83638.1"/>
    </source>
</evidence>
<dbReference type="Gene3D" id="1.10.510.10">
    <property type="entry name" value="Transferase(Phosphotransferase) domain 1"/>
    <property type="match status" value="1"/>
</dbReference>
<feature type="repeat" description="ANK" evidence="3">
    <location>
        <begin position="512"/>
        <end position="544"/>
    </location>
</feature>
<dbReference type="Gene3D" id="1.25.40.20">
    <property type="entry name" value="Ankyrin repeat-containing domain"/>
    <property type="match status" value="2"/>
</dbReference>
<dbReference type="CDD" id="cd00180">
    <property type="entry name" value="PKc"/>
    <property type="match status" value="1"/>
</dbReference>
<dbReference type="InterPro" id="IPR008271">
    <property type="entry name" value="Ser/Thr_kinase_AS"/>
</dbReference>
<organism evidence="5 6">
    <name type="scientific">Fusarium torulosum</name>
    <dbReference type="NCBI Taxonomy" id="33205"/>
    <lineage>
        <taxon>Eukaryota</taxon>
        <taxon>Fungi</taxon>
        <taxon>Dikarya</taxon>
        <taxon>Ascomycota</taxon>
        <taxon>Pezizomycotina</taxon>
        <taxon>Sordariomycetes</taxon>
        <taxon>Hypocreomycetidae</taxon>
        <taxon>Hypocreales</taxon>
        <taxon>Nectriaceae</taxon>
        <taxon>Fusarium</taxon>
    </lineage>
</organism>
<dbReference type="SUPFAM" id="SSF56112">
    <property type="entry name" value="Protein kinase-like (PK-like)"/>
    <property type="match status" value="1"/>
</dbReference>
<evidence type="ECO:0000256" key="2">
    <source>
        <dbReference type="ARBA" id="ARBA00023043"/>
    </source>
</evidence>
<dbReference type="PROSITE" id="PS50297">
    <property type="entry name" value="ANK_REP_REGION"/>
    <property type="match status" value="2"/>
</dbReference>
<dbReference type="InterPro" id="IPR011009">
    <property type="entry name" value="Kinase-like_dom_sf"/>
</dbReference>
<accession>A0AAE8MHG1</accession>
<comment type="caution">
    <text evidence="5">The sequence shown here is derived from an EMBL/GenBank/DDBJ whole genome shotgun (WGS) entry which is preliminary data.</text>
</comment>
<evidence type="ECO:0000259" key="4">
    <source>
        <dbReference type="PROSITE" id="PS50011"/>
    </source>
</evidence>
<dbReference type="PANTHER" id="PTHR24198">
    <property type="entry name" value="ANKYRIN REPEAT AND PROTEIN KINASE DOMAIN-CONTAINING PROTEIN"/>
    <property type="match status" value="1"/>
</dbReference>
<protein>
    <recommendedName>
        <fullName evidence="4">Protein kinase domain-containing protein</fullName>
    </recommendedName>
</protein>
<dbReference type="GO" id="GO:0004672">
    <property type="term" value="F:protein kinase activity"/>
    <property type="evidence" value="ECO:0007669"/>
    <property type="project" value="InterPro"/>
</dbReference>
<dbReference type="InterPro" id="IPR036770">
    <property type="entry name" value="Ankyrin_rpt-contain_sf"/>
</dbReference>
<dbReference type="PROSITE" id="PS00108">
    <property type="entry name" value="PROTEIN_KINASE_ST"/>
    <property type="match status" value="1"/>
</dbReference>
<dbReference type="Pfam" id="PF12796">
    <property type="entry name" value="Ank_2"/>
    <property type="match status" value="1"/>
</dbReference>
<dbReference type="Proteomes" id="UP001187734">
    <property type="component" value="Unassembled WGS sequence"/>
</dbReference>
<dbReference type="AlphaFoldDB" id="A0AAE8MHG1"/>
<sequence>MVFNDIFVKDKYYQNFGMVNDMPISNVIGSGGQFTVRLFRFPEYMSVRTSDDPSSRLTAGAEVVLKWPNLERGENLVEERLIKSITTELSVMSHPGIRPHPRIMDIYGFAWDQQVIGSGASVMPVIMIEYGQLGTIPQFLCRAQIVDLNTKLMLASDIAHAVHTLHRNGIAHSDLKPDNILVVQHNAELRPVAKLSDFGLSIFLDEHDSTKLWTAGTRPWMAPEHMTPVTTDQLLKADIYGCGLILWSILLDGQLPWEIEDFESDNSIELFESAKKDPQMLIDICISFLRDAGTIPEERMDEISNLFESLLTTAEERSLDLLLAYQPELLSVPSNATTGSPPARRVSTQPVTHIRDFSDLHDLPSRLQRQILLAFCNISGRPEEETADAHYAAAIMTLLRIGTVSPSAPGSKEYVGYDIDATQVLKLLKSAADVSQQTTVNWLKRATMLGSHVASSALRGLDTSAWSEALSLFRTEYCGVGRKLLDDLATRAQTVNPSSLFSMPVSESIGESGDTALHVAATIGRLDIIKHLVQGASDASINKQNVRGETPLLQATRSGHYAIVEHLIAAGARGSILTDNSESPLHWLCAFDDIEEDELLMLAVSLCHSGADIDGVCTSNTVFNEQFHDSLGGGTPLCRAVERDSYVAAKILVTLGADPYKYREVGEQSRAPHAAALACCAHNSRMLQLFLASDTPIQPPNWYGQPGIFDPQYSGEVMKAYLTGERTMQSAAPNAWKSTVERGSQSSLLGYALNPDPLHLRMALHGESYLEQMQQTIDMLAPLDSQEFDRVTFDYQSAIKHSVLSRDISIVSYLLFAYPEQTISELTNPVPSGLQIRLPVQLALSRGERPIFDLLLSYAGPETKVSPTKMQGMTDNWLSQGMLWLLRPGSTIASEKVSSPFKNIIHLAASVHPDPHFMCALLSNLPSTVARELVNSHGRVWDEIPLTIALANHYFDVAEVLVHYGANIEEEAFNLPRKPGQSITPLGAVITLNNNGTMGAVDWLLRHGASNVVNQDYGITALMTAVRAGTMYDISKTDPLIPTSLYNLRLPVLERLLRGFSSAEQLNYKANGVSGMTALHWGIQK</sequence>
<dbReference type="SMART" id="SM00220">
    <property type="entry name" value="S_TKc"/>
    <property type="match status" value="1"/>
</dbReference>
<dbReference type="Pfam" id="PF00069">
    <property type="entry name" value="Pkinase"/>
    <property type="match status" value="1"/>
</dbReference>
<dbReference type="PANTHER" id="PTHR24198:SF165">
    <property type="entry name" value="ANKYRIN REPEAT-CONTAINING PROTEIN-RELATED"/>
    <property type="match status" value="1"/>
</dbReference>
<dbReference type="PRINTS" id="PR01415">
    <property type="entry name" value="ANKYRIN"/>
</dbReference>